<organism evidence="1 2">
    <name type="scientific">Streptomyces viridochromogenes Tue57</name>
    <dbReference type="NCBI Taxonomy" id="1160705"/>
    <lineage>
        <taxon>Bacteria</taxon>
        <taxon>Bacillati</taxon>
        <taxon>Actinomycetota</taxon>
        <taxon>Actinomycetes</taxon>
        <taxon>Kitasatosporales</taxon>
        <taxon>Streptomycetaceae</taxon>
        <taxon>Streptomyces</taxon>
    </lineage>
</organism>
<evidence type="ECO:0000313" key="2">
    <source>
        <dbReference type="Proteomes" id="UP000011205"/>
    </source>
</evidence>
<accession>L8PDJ4</accession>
<dbReference type="AlphaFoldDB" id="L8PDJ4"/>
<evidence type="ECO:0000313" key="1">
    <source>
        <dbReference type="EMBL" id="ELS54138.1"/>
    </source>
</evidence>
<comment type="caution">
    <text evidence="1">The sequence shown here is derived from an EMBL/GenBank/DDBJ whole genome shotgun (WGS) entry which is preliminary data.</text>
</comment>
<sequence>MPDTSALVEFLVGADELAERVRARTTGHRLGAPHAVDLQCASVLLRST</sequence>
<reference evidence="1 2" key="1">
    <citation type="journal article" date="2013" name="Genome Announc.">
        <title>Draft Genome Sequence of Streptomyces viridochromogenes Strain Tu57, Producer of Avilamycin.</title>
        <authorList>
            <person name="Gruning B.A."/>
            <person name="Erxleben A."/>
            <person name="Hahnlein A."/>
            <person name="Gunther S."/>
        </authorList>
    </citation>
    <scope>NUCLEOTIDE SEQUENCE [LARGE SCALE GENOMIC DNA]</scope>
    <source>
        <strain evidence="1 2">Tue57</strain>
    </source>
</reference>
<dbReference type="Proteomes" id="UP000011205">
    <property type="component" value="Unassembled WGS sequence"/>
</dbReference>
<protein>
    <submittedName>
        <fullName evidence="1">Putative PilT protein-like protein</fullName>
    </submittedName>
</protein>
<proteinExistence type="predicted"/>
<gene>
    <name evidence="1" type="ORF">STVIR_4928</name>
</gene>
<dbReference type="EMBL" id="AMLP01000146">
    <property type="protein sequence ID" value="ELS54138.1"/>
    <property type="molecule type" value="Genomic_DNA"/>
</dbReference>
<name>L8PDJ4_STRVR</name>